<keyword evidence="4" id="KW-1185">Reference proteome</keyword>
<dbReference type="EMBL" id="GL876971">
    <property type="protein sequence ID" value="KLU88710.1"/>
    <property type="molecule type" value="Genomic_DNA"/>
</dbReference>
<dbReference type="InterPro" id="IPR017853">
    <property type="entry name" value="GH"/>
</dbReference>
<reference evidence="3" key="5">
    <citation type="submission" date="2015-06" db="UniProtKB">
        <authorList>
            <consortium name="EnsemblFungi"/>
        </authorList>
    </citation>
    <scope>IDENTIFICATION</scope>
    <source>
        <strain evidence="3">ATCC 64411</strain>
    </source>
</reference>
<sequence>MARTFPSCAQLLIATFLLLALPEAEAGFSLAAKTNVAVYYGQGPNQKELLQYCKEPSIDVIILSFIHLFPAQANGYPGSNFGNQCRGAVYAGPGPDRSKNALQADCPILRTRSCVRALIAGYGSVLRHRSQALLRPRIQGPVARRFPSVQARFAAASMGIAASQPCIVVMGVNERLVSVPRSASK</sequence>
<reference evidence="3" key="4">
    <citation type="journal article" date="2015" name="G3 (Bethesda)">
        <title>Genome sequences of three phytopathogenic species of the Magnaporthaceae family of fungi.</title>
        <authorList>
            <person name="Okagaki L.H."/>
            <person name="Nunes C.C."/>
            <person name="Sailsbery J."/>
            <person name="Clay B."/>
            <person name="Brown D."/>
            <person name="John T."/>
            <person name="Oh Y."/>
            <person name="Young N."/>
            <person name="Fitzgerald M."/>
            <person name="Haas B.J."/>
            <person name="Zeng Q."/>
            <person name="Young S."/>
            <person name="Adiconis X."/>
            <person name="Fan L."/>
            <person name="Levin J.Z."/>
            <person name="Mitchell T.K."/>
            <person name="Okubara P.A."/>
            <person name="Farman M.L."/>
            <person name="Kohn L.M."/>
            <person name="Birren B."/>
            <person name="Ma L.-J."/>
            <person name="Dean R.A."/>
        </authorList>
    </citation>
    <scope>NUCLEOTIDE SEQUENCE</scope>
    <source>
        <strain evidence="3">ATCC 64411 / 73-15</strain>
    </source>
</reference>
<dbReference type="Proteomes" id="UP000011715">
    <property type="component" value="Unassembled WGS sequence"/>
</dbReference>
<proteinExistence type="predicted"/>
<feature type="chain" id="PRO_5009385729" evidence="1">
    <location>
        <begin position="27"/>
        <end position="185"/>
    </location>
</feature>
<dbReference type="EnsemblFungi" id="MAPG_07695T0">
    <property type="protein sequence ID" value="MAPG_07695T0"/>
    <property type="gene ID" value="MAPG_07695"/>
</dbReference>
<evidence type="ECO:0000313" key="4">
    <source>
        <dbReference type="Proteomes" id="UP000011715"/>
    </source>
</evidence>
<organism evidence="3 4">
    <name type="scientific">Magnaporthiopsis poae (strain ATCC 64411 / 73-15)</name>
    <name type="common">Kentucky bluegrass fungus</name>
    <name type="synonym">Magnaporthe poae</name>
    <dbReference type="NCBI Taxonomy" id="644358"/>
    <lineage>
        <taxon>Eukaryota</taxon>
        <taxon>Fungi</taxon>
        <taxon>Dikarya</taxon>
        <taxon>Ascomycota</taxon>
        <taxon>Pezizomycotina</taxon>
        <taxon>Sordariomycetes</taxon>
        <taxon>Sordariomycetidae</taxon>
        <taxon>Magnaporthales</taxon>
        <taxon>Magnaporthaceae</taxon>
        <taxon>Magnaporthiopsis</taxon>
    </lineage>
</organism>
<dbReference type="EMBL" id="ADBL01001861">
    <property type="status" value="NOT_ANNOTATED_CDS"/>
    <property type="molecule type" value="Genomic_DNA"/>
</dbReference>
<accession>A0A0C4E5C9</accession>
<name>A0A0C4E5C9_MAGP6</name>
<dbReference type="OrthoDB" id="6020543at2759"/>
<reference evidence="4" key="1">
    <citation type="submission" date="2010-05" db="EMBL/GenBank/DDBJ databases">
        <title>The genome sequence of Magnaporthe poae strain ATCC 64411.</title>
        <authorList>
            <person name="Ma L.-J."/>
            <person name="Dead R."/>
            <person name="Young S."/>
            <person name="Zeng Q."/>
            <person name="Koehrsen M."/>
            <person name="Alvarado L."/>
            <person name="Berlin A."/>
            <person name="Chapman S.B."/>
            <person name="Chen Z."/>
            <person name="Freedman E."/>
            <person name="Gellesch M."/>
            <person name="Goldberg J."/>
            <person name="Griggs A."/>
            <person name="Gujja S."/>
            <person name="Heilman E.R."/>
            <person name="Heiman D."/>
            <person name="Hepburn T."/>
            <person name="Howarth C."/>
            <person name="Jen D."/>
            <person name="Larson L."/>
            <person name="Mehta T."/>
            <person name="Neiman D."/>
            <person name="Pearson M."/>
            <person name="Roberts A."/>
            <person name="Saif S."/>
            <person name="Shea T."/>
            <person name="Shenoy N."/>
            <person name="Sisk P."/>
            <person name="Stolte C."/>
            <person name="Sykes S."/>
            <person name="Walk T."/>
            <person name="White J."/>
            <person name="Yandava C."/>
            <person name="Haas B."/>
            <person name="Nusbaum C."/>
            <person name="Birren B."/>
        </authorList>
    </citation>
    <scope>NUCLEOTIDE SEQUENCE [LARGE SCALE GENOMIC DNA]</scope>
    <source>
        <strain evidence="4">ATCC 64411 / 73-15</strain>
    </source>
</reference>
<dbReference type="Gene3D" id="3.20.20.80">
    <property type="entry name" value="Glycosidases"/>
    <property type="match status" value="1"/>
</dbReference>
<dbReference type="STRING" id="644358.A0A0C4E5C9"/>
<dbReference type="AlphaFoldDB" id="A0A0C4E5C9"/>
<dbReference type="SUPFAM" id="SSF51445">
    <property type="entry name" value="(Trans)glycosidases"/>
    <property type="match status" value="1"/>
</dbReference>
<dbReference type="eggNOG" id="KOG4701">
    <property type="taxonomic scope" value="Eukaryota"/>
</dbReference>
<gene>
    <name evidence="2" type="ORF">MAPG_07695</name>
</gene>
<dbReference type="VEuPathDB" id="FungiDB:MAPG_07695"/>
<evidence type="ECO:0000313" key="3">
    <source>
        <dbReference type="EnsemblFungi" id="MAPG_07695T0"/>
    </source>
</evidence>
<feature type="signal peptide" evidence="1">
    <location>
        <begin position="1"/>
        <end position="26"/>
    </location>
</feature>
<dbReference type="EMBL" id="ADBL01001860">
    <property type="status" value="NOT_ANNOTATED_CDS"/>
    <property type="molecule type" value="Genomic_DNA"/>
</dbReference>
<evidence type="ECO:0000313" key="2">
    <source>
        <dbReference type="EMBL" id="KLU88710.1"/>
    </source>
</evidence>
<reference evidence="2" key="2">
    <citation type="submission" date="2010-05" db="EMBL/GenBank/DDBJ databases">
        <title>The Genome Sequence of Magnaporthe poae strain ATCC 64411.</title>
        <authorList>
            <consortium name="The Broad Institute Genome Sequencing Platform"/>
            <consortium name="Broad Institute Genome Sequencing Center for Infectious Disease"/>
            <person name="Ma L.-J."/>
            <person name="Dead R."/>
            <person name="Young S."/>
            <person name="Zeng Q."/>
            <person name="Koehrsen M."/>
            <person name="Alvarado L."/>
            <person name="Berlin A."/>
            <person name="Chapman S.B."/>
            <person name="Chen Z."/>
            <person name="Freedman E."/>
            <person name="Gellesch M."/>
            <person name="Goldberg J."/>
            <person name="Griggs A."/>
            <person name="Gujja S."/>
            <person name="Heilman E.R."/>
            <person name="Heiman D."/>
            <person name="Hepburn T."/>
            <person name="Howarth C."/>
            <person name="Jen D."/>
            <person name="Larson L."/>
            <person name="Mehta T."/>
            <person name="Neiman D."/>
            <person name="Pearson M."/>
            <person name="Roberts A."/>
            <person name="Saif S."/>
            <person name="Shea T."/>
            <person name="Shenoy N."/>
            <person name="Sisk P."/>
            <person name="Stolte C."/>
            <person name="Sykes S."/>
            <person name="Walk T."/>
            <person name="White J."/>
            <person name="Yandava C."/>
            <person name="Haas B."/>
            <person name="Nusbaum C."/>
            <person name="Birren B."/>
        </authorList>
    </citation>
    <scope>NUCLEOTIDE SEQUENCE</scope>
    <source>
        <strain evidence="2">ATCC 64411</strain>
    </source>
</reference>
<keyword evidence="1" id="KW-0732">Signal</keyword>
<protein>
    <submittedName>
        <fullName evidence="2">Acidic endochitinase SE2</fullName>
    </submittedName>
</protein>
<evidence type="ECO:0000256" key="1">
    <source>
        <dbReference type="SAM" id="SignalP"/>
    </source>
</evidence>
<reference evidence="2" key="3">
    <citation type="submission" date="2011-03" db="EMBL/GenBank/DDBJ databases">
        <title>Annotation of Magnaporthe poae ATCC 64411.</title>
        <authorList>
            <person name="Ma L.-J."/>
            <person name="Dead R."/>
            <person name="Young S.K."/>
            <person name="Zeng Q."/>
            <person name="Gargeya S."/>
            <person name="Fitzgerald M."/>
            <person name="Haas B."/>
            <person name="Abouelleil A."/>
            <person name="Alvarado L."/>
            <person name="Arachchi H.M."/>
            <person name="Berlin A."/>
            <person name="Brown A."/>
            <person name="Chapman S.B."/>
            <person name="Chen Z."/>
            <person name="Dunbar C."/>
            <person name="Freedman E."/>
            <person name="Gearin G."/>
            <person name="Gellesch M."/>
            <person name="Goldberg J."/>
            <person name="Griggs A."/>
            <person name="Gujja S."/>
            <person name="Heiman D."/>
            <person name="Howarth C."/>
            <person name="Larson L."/>
            <person name="Lui A."/>
            <person name="MacDonald P.J.P."/>
            <person name="Mehta T."/>
            <person name="Montmayeur A."/>
            <person name="Murphy C."/>
            <person name="Neiman D."/>
            <person name="Pearson M."/>
            <person name="Priest M."/>
            <person name="Roberts A."/>
            <person name="Saif S."/>
            <person name="Shea T."/>
            <person name="Shenoy N."/>
            <person name="Sisk P."/>
            <person name="Stolte C."/>
            <person name="Sykes S."/>
            <person name="Yandava C."/>
            <person name="Wortman J."/>
            <person name="Nusbaum C."/>
            <person name="Birren B."/>
        </authorList>
    </citation>
    <scope>NUCLEOTIDE SEQUENCE</scope>
    <source>
        <strain evidence="2">ATCC 64411</strain>
    </source>
</reference>